<dbReference type="PANTHER" id="PTHR31373:SF27">
    <property type="entry name" value="TROVE DOMAIN-CONTAINING PROTEIN"/>
    <property type="match status" value="1"/>
</dbReference>
<accession>A0A9P8US01</accession>
<dbReference type="PROSITE" id="PS51068">
    <property type="entry name" value="FPG_CAT"/>
    <property type="match status" value="1"/>
</dbReference>
<dbReference type="Proteomes" id="UP000758603">
    <property type="component" value="Unassembled WGS sequence"/>
</dbReference>
<reference evidence="2" key="1">
    <citation type="journal article" date="2021" name="Nat. Commun.">
        <title>Genetic determinants of endophytism in the Arabidopsis root mycobiome.</title>
        <authorList>
            <person name="Mesny F."/>
            <person name="Miyauchi S."/>
            <person name="Thiergart T."/>
            <person name="Pickel B."/>
            <person name="Atanasova L."/>
            <person name="Karlsson M."/>
            <person name="Huettel B."/>
            <person name="Barry K.W."/>
            <person name="Haridas S."/>
            <person name="Chen C."/>
            <person name="Bauer D."/>
            <person name="Andreopoulos W."/>
            <person name="Pangilinan J."/>
            <person name="LaButti K."/>
            <person name="Riley R."/>
            <person name="Lipzen A."/>
            <person name="Clum A."/>
            <person name="Drula E."/>
            <person name="Henrissat B."/>
            <person name="Kohler A."/>
            <person name="Grigoriev I.V."/>
            <person name="Martin F.M."/>
            <person name="Hacquard S."/>
        </authorList>
    </citation>
    <scope>NUCLEOTIDE SEQUENCE</scope>
    <source>
        <strain evidence="2">MPI-SDFR-AT-0073</strain>
    </source>
</reference>
<gene>
    <name evidence="2" type="ORF">BKA67DRAFT_673030</name>
</gene>
<dbReference type="GO" id="GO:0003906">
    <property type="term" value="F:DNA-(apurinic or apyrimidinic site) endonuclease activity"/>
    <property type="evidence" value="ECO:0007669"/>
    <property type="project" value="InterPro"/>
</dbReference>
<dbReference type="GO" id="GO:0006284">
    <property type="term" value="P:base-excision repair"/>
    <property type="evidence" value="ECO:0007669"/>
    <property type="project" value="InterPro"/>
</dbReference>
<keyword evidence="3" id="KW-1185">Reference proteome</keyword>
<evidence type="ECO:0000313" key="2">
    <source>
        <dbReference type="EMBL" id="KAH6657236.1"/>
    </source>
</evidence>
<name>A0A9P8US01_9PEZI</name>
<dbReference type="InterPro" id="IPR058580">
    <property type="entry name" value="DUF2828"/>
</dbReference>
<dbReference type="GeneID" id="70137615"/>
<dbReference type="PIRSF" id="PIRSF015417">
    <property type="entry name" value="T31B5_30_vWA"/>
    <property type="match status" value="1"/>
</dbReference>
<comment type="caution">
    <text evidence="2">The sequence shown here is derived from an EMBL/GenBank/DDBJ whole genome shotgun (WGS) entry which is preliminary data.</text>
</comment>
<dbReference type="Pfam" id="PF25043">
    <property type="entry name" value="DUF7788"/>
    <property type="match status" value="1"/>
</dbReference>
<evidence type="ECO:0000313" key="3">
    <source>
        <dbReference type="Proteomes" id="UP000758603"/>
    </source>
</evidence>
<dbReference type="InterPro" id="IPR011205">
    <property type="entry name" value="UCP015417_vWA"/>
</dbReference>
<feature type="domain" description="Formamidopyrimidine-DNA glycosylase catalytic" evidence="1">
    <location>
        <begin position="22"/>
        <end position="182"/>
    </location>
</feature>
<sequence>MAFEQQAERHSFLHSQFPVFLPELPELRLSASGFEDFLKRTAVFQTSVSSDIDKLAISSSVVGENVKPVENTTAPAQAPFMDALLSNSVPSLDEHDGKMLTENGDVTYRTSGNVLVDLFTELETVITAARLRVVLERAWKDDANATLRLIWNSRSIHLGKSDKITFYRAAGWLAQNHPRTFLVNLEWLVRPVIQKKVPKKRQDGENEKGESVAVVADDFEVIDTEETGASESPSKKRRVTPETDSELPEFQVKYGVSHGYWKDLLNILALAARGKLTVNITEEDIHCVLEDDAGEKDRKKRDWTLGRKKALTEERHKAVIDLLEMDNFYRALHVSVARIFSEQLRLDMARISGSESETRLISLCGKWAPTSKKSHDRHTFIVSSTAELLYPFDQVCPDSTDPTDRFLYLKYARQAYQTSTLSKLRKHLDVVERPISENRFEDIKYERVPSLAMNQYTSLFIKKDEKHFEKYIDNVAAGKARISGATLLPSTLVHSVRGKQFGPSGRTGKGVFGKIEARKSQIEQEIATKAVDGQWKTLCQRIQDSGKLESSIAVCDVSGSMQAPVFKDGTCPMDSAIGLSLLVAEVTQAPFGGAFITFSEEPQVVRAGGRDDKRTFQEKVAYIERSNWSMSTDFVAVFEKLLLPMAVKHNVKPEDMVKQVFVFSDMQFNQAESSKHSYNRRSSEGATWSTSFVRIKKKFNDAGYELPRLIFWNLAGGRGDRVASKPVTADEDNTVLVSGYSQGQLKMFLENGSFEDDAEEVVEDEESDDGTVVLGKKKKSMDSVAVMRKAISHDAYRMLKVVD</sequence>
<dbReference type="RefSeq" id="XP_045961470.1">
    <property type="nucleotide sequence ID" value="XM_046108724.1"/>
</dbReference>
<dbReference type="Pfam" id="PF11443">
    <property type="entry name" value="DUF2828"/>
    <property type="match status" value="1"/>
</dbReference>
<dbReference type="InterPro" id="IPR056690">
    <property type="entry name" value="DUF7788"/>
</dbReference>
<dbReference type="AlphaFoldDB" id="A0A9P8US01"/>
<protein>
    <recommendedName>
        <fullName evidence="1">Formamidopyrimidine-DNA glycosylase catalytic domain-containing protein</fullName>
    </recommendedName>
</protein>
<dbReference type="GO" id="GO:0008270">
    <property type="term" value="F:zinc ion binding"/>
    <property type="evidence" value="ECO:0007669"/>
    <property type="project" value="InterPro"/>
</dbReference>
<dbReference type="InterPro" id="IPR012319">
    <property type="entry name" value="FPG_cat"/>
</dbReference>
<dbReference type="OrthoDB" id="1149618at2759"/>
<proteinExistence type="predicted"/>
<organism evidence="2 3">
    <name type="scientific">Truncatella angustata</name>
    <dbReference type="NCBI Taxonomy" id="152316"/>
    <lineage>
        <taxon>Eukaryota</taxon>
        <taxon>Fungi</taxon>
        <taxon>Dikarya</taxon>
        <taxon>Ascomycota</taxon>
        <taxon>Pezizomycotina</taxon>
        <taxon>Sordariomycetes</taxon>
        <taxon>Xylariomycetidae</taxon>
        <taxon>Amphisphaeriales</taxon>
        <taxon>Sporocadaceae</taxon>
        <taxon>Truncatella</taxon>
    </lineage>
</organism>
<dbReference type="EMBL" id="JAGPXC010000002">
    <property type="protein sequence ID" value="KAH6657236.1"/>
    <property type="molecule type" value="Genomic_DNA"/>
</dbReference>
<evidence type="ECO:0000259" key="1">
    <source>
        <dbReference type="PROSITE" id="PS51068"/>
    </source>
</evidence>
<dbReference type="GO" id="GO:0019104">
    <property type="term" value="F:DNA N-glycosylase activity"/>
    <property type="evidence" value="ECO:0007669"/>
    <property type="project" value="InterPro"/>
</dbReference>
<dbReference type="PANTHER" id="PTHR31373">
    <property type="entry name" value="OS06G0652100 PROTEIN"/>
    <property type="match status" value="1"/>
</dbReference>